<gene>
    <name evidence="3" type="ORF">KS419_15400</name>
</gene>
<comment type="caution">
    <text evidence="3">The sequence shown here is derived from an EMBL/GenBank/DDBJ whole genome shotgun (WGS) entry which is preliminary data.</text>
</comment>
<feature type="transmembrane region" description="Helical" evidence="1">
    <location>
        <begin position="51"/>
        <end position="73"/>
    </location>
</feature>
<protein>
    <recommendedName>
        <fullName evidence="2">DUF5658 domain-containing protein</fullName>
    </recommendedName>
</protein>
<dbReference type="InterPro" id="IPR043717">
    <property type="entry name" value="DUF5658"/>
</dbReference>
<dbReference type="Proteomes" id="UP000784880">
    <property type="component" value="Unassembled WGS sequence"/>
</dbReference>
<proteinExistence type="predicted"/>
<evidence type="ECO:0000259" key="2">
    <source>
        <dbReference type="Pfam" id="PF18902"/>
    </source>
</evidence>
<accession>A0ABS6JHG4</accession>
<evidence type="ECO:0000313" key="3">
    <source>
        <dbReference type="EMBL" id="MBU9713117.1"/>
    </source>
</evidence>
<evidence type="ECO:0000313" key="4">
    <source>
        <dbReference type="Proteomes" id="UP000784880"/>
    </source>
</evidence>
<dbReference type="EMBL" id="JAHQCS010000121">
    <property type="protein sequence ID" value="MBU9713117.1"/>
    <property type="molecule type" value="Genomic_DNA"/>
</dbReference>
<keyword evidence="1" id="KW-1133">Transmembrane helix</keyword>
<organism evidence="3 4">
    <name type="scientific">Evansella tamaricis</name>
    <dbReference type="NCBI Taxonomy" id="2069301"/>
    <lineage>
        <taxon>Bacteria</taxon>
        <taxon>Bacillati</taxon>
        <taxon>Bacillota</taxon>
        <taxon>Bacilli</taxon>
        <taxon>Bacillales</taxon>
        <taxon>Bacillaceae</taxon>
        <taxon>Evansella</taxon>
    </lineage>
</organism>
<dbReference type="Pfam" id="PF18902">
    <property type="entry name" value="DUF5658"/>
    <property type="match status" value="1"/>
</dbReference>
<name>A0ABS6JHG4_9BACI</name>
<keyword evidence="4" id="KW-1185">Reference proteome</keyword>
<dbReference type="RefSeq" id="WP_217067287.1">
    <property type="nucleotide sequence ID" value="NZ_JAHQCS010000121.1"/>
</dbReference>
<feature type="transmembrane region" description="Helical" evidence="1">
    <location>
        <begin position="80"/>
        <end position="104"/>
    </location>
</feature>
<feature type="domain" description="DUF5658" evidence="2">
    <location>
        <begin position="13"/>
        <end position="102"/>
    </location>
</feature>
<sequence length="113" mass="13148">MNDKKKYTLVLFVFLALFNFLDMLFTGIGLHFGFMEEKNVLMKYLWEFNPIYFYGLKSLLSILLLTIGNWFVCSFQPSRLIMGLTSGATILYSIVIILHGRIYFSLLLGWISI</sequence>
<feature type="transmembrane region" description="Helical" evidence="1">
    <location>
        <begin position="7"/>
        <end position="31"/>
    </location>
</feature>
<keyword evidence="1" id="KW-0472">Membrane</keyword>
<evidence type="ECO:0000256" key="1">
    <source>
        <dbReference type="SAM" id="Phobius"/>
    </source>
</evidence>
<keyword evidence="1" id="KW-0812">Transmembrane</keyword>
<reference evidence="3 4" key="1">
    <citation type="submission" date="2021-06" db="EMBL/GenBank/DDBJ databases">
        <title>Bacillus sp. RD4P76, an endophyte from a halophyte.</title>
        <authorList>
            <person name="Sun J.-Q."/>
        </authorList>
    </citation>
    <scope>NUCLEOTIDE SEQUENCE [LARGE SCALE GENOMIC DNA]</scope>
    <source>
        <strain evidence="3 4">CGMCC 1.15917</strain>
    </source>
</reference>